<dbReference type="Proteomes" id="UP001152888">
    <property type="component" value="Unassembled WGS sequence"/>
</dbReference>
<reference evidence="2" key="1">
    <citation type="submission" date="2022-03" db="EMBL/GenBank/DDBJ databases">
        <authorList>
            <person name="Sayadi A."/>
        </authorList>
    </citation>
    <scope>NUCLEOTIDE SEQUENCE</scope>
</reference>
<accession>A0A9P0LE84</accession>
<name>A0A9P0LE84_ACAOB</name>
<evidence type="ECO:0000256" key="1">
    <source>
        <dbReference type="SAM" id="MobiDB-lite"/>
    </source>
</evidence>
<dbReference type="AlphaFoldDB" id="A0A9P0LE84"/>
<dbReference type="OrthoDB" id="8775784at2759"/>
<dbReference type="EMBL" id="CAKOFQ010007165">
    <property type="protein sequence ID" value="CAH1993085.1"/>
    <property type="molecule type" value="Genomic_DNA"/>
</dbReference>
<keyword evidence="3" id="KW-1185">Reference proteome</keyword>
<sequence length="89" mass="10441">MNNVVKNIQPEKKKKRGHCKKNEIEQDVLLKRAATLMSKPIDEFQIFGDFVAKHRTMHYNTQEQSPQLYIQGFGISTLTNDMNHLQQLR</sequence>
<feature type="region of interest" description="Disordered" evidence="1">
    <location>
        <begin position="1"/>
        <end position="20"/>
    </location>
</feature>
<evidence type="ECO:0000313" key="2">
    <source>
        <dbReference type="EMBL" id="CAH1993085.1"/>
    </source>
</evidence>
<organism evidence="2 3">
    <name type="scientific">Acanthoscelides obtectus</name>
    <name type="common">Bean weevil</name>
    <name type="synonym">Bruchus obtectus</name>
    <dbReference type="NCBI Taxonomy" id="200917"/>
    <lineage>
        <taxon>Eukaryota</taxon>
        <taxon>Metazoa</taxon>
        <taxon>Ecdysozoa</taxon>
        <taxon>Arthropoda</taxon>
        <taxon>Hexapoda</taxon>
        <taxon>Insecta</taxon>
        <taxon>Pterygota</taxon>
        <taxon>Neoptera</taxon>
        <taxon>Endopterygota</taxon>
        <taxon>Coleoptera</taxon>
        <taxon>Polyphaga</taxon>
        <taxon>Cucujiformia</taxon>
        <taxon>Chrysomeloidea</taxon>
        <taxon>Chrysomelidae</taxon>
        <taxon>Bruchinae</taxon>
        <taxon>Bruchini</taxon>
        <taxon>Acanthoscelides</taxon>
    </lineage>
</organism>
<comment type="caution">
    <text evidence="2">The sequence shown here is derived from an EMBL/GenBank/DDBJ whole genome shotgun (WGS) entry which is preliminary data.</text>
</comment>
<proteinExistence type="predicted"/>
<evidence type="ECO:0000313" key="3">
    <source>
        <dbReference type="Proteomes" id="UP001152888"/>
    </source>
</evidence>
<protein>
    <submittedName>
        <fullName evidence="2">Uncharacterized protein</fullName>
    </submittedName>
</protein>
<gene>
    <name evidence="2" type="ORF">ACAOBT_LOCUS21280</name>
</gene>